<name>A0A1H0GCI0_9ACTN</name>
<dbReference type="EMBL" id="FNIR01000003">
    <property type="protein sequence ID" value="SDO04479.1"/>
    <property type="molecule type" value="Genomic_DNA"/>
</dbReference>
<dbReference type="PROSITE" id="PS51831">
    <property type="entry name" value="HD"/>
    <property type="match status" value="1"/>
</dbReference>
<evidence type="ECO:0000313" key="5">
    <source>
        <dbReference type="Proteomes" id="UP000199088"/>
    </source>
</evidence>
<feature type="region of interest" description="Disordered" evidence="2">
    <location>
        <begin position="1"/>
        <end position="43"/>
    </location>
</feature>
<gene>
    <name evidence="4" type="ORF">SAMN05660199_01199</name>
</gene>
<dbReference type="Pfam" id="PF13286">
    <property type="entry name" value="HD_assoc"/>
    <property type="match status" value="1"/>
</dbReference>
<keyword evidence="5" id="KW-1185">Reference proteome</keyword>
<feature type="domain" description="HD" evidence="3">
    <location>
        <begin position="80"/>
        <end position="189"/>
    </location>
</feature>
<reference evidence="5" key="1">
    <citation type="submission" date="2016-10" db="EMBL/GenBank/DDBJ databases">
        <authorList>
            <person name="Varghese N."/>
            <person name="Submissions S."/>
        </authorList>
    </citation>
    <scope>NUCLEOTIDE SEQUENCE [LARGE SCALE GENOMIC DNA]</scope>
    <source>
        <strain evidence="5">DSM 45843</strain>
    </source>
</reference>
<dbReference type="STRING" id="1052260.SAMN05660199_01199"/>
<evidence type="ECO:0000256" key="2">
    <source>
        <dbReference type="SAM" id="MobiDB-lite"/>
    </source>
</evidence>
<dbReference type="PANTHER" id="PTHR35795">
    <property type="entry name" value="SLR1885 PROTEIN"/>
    <property type="match status" value="1"/>
</dbReference>
<organism evidence="4 5">
    <name type="scientific">Klenkia soli</name>
    <dbReference type="NCBI Taxonomy" id="1052260"/>
    <lineage>
        <taxon>Bacteria</taxon>
        <taxon>Bacillati</taxon>
        <taxon>Actinomycetota</taxon>
        <taxon>Actinomycetes</taxon>
        <taxon>Geodermatophilales</taxon>
        <taxon>Geodermatophilaceae</taxon>
        <taxon>Klenkia</taxon>
    </lineage>
</organism>
<evidence type="ECO:0000256" key="1">
    <source>
        <dbReference type="ARBA" id="ARBA00022801"/>
    </source>
</evidence>
<keyword evidence="1" id="KW-0378">Hydrolase</keyword>
<dbReference type="Pfam" id="PF01966">
    <property type="entry name" value="HD"/>
    <property type="match status" value="1"/>
</dbReference>
<dbReference type="OrthoDB" id="9803619at2"/>
<dbReference type="InterPro" id="IPR026875">
    <property type="entry name" value="PHydrolase_assoc_dom"/>
</dbReference>
<accession>A0A1H0GCI0</accession>
<dbReference type="PANTHER" id="PTHR35795:SF1">
    <property type="entry name" value="BIS(5'-NUCLEOSYL)-TETRAPHOSPHATASE, SYMMETRICAL"/>
    <property type="match status" value="1"/>
</dbReference>
<dbReference type="AlphaFoldDB" id="A0A1H0GCI0"/>
<dbReference type="SUPFAM" id="SSF109604">
    <property type="entry name" value="HD-domain/PDEase-like"/>
    <property type="match status" value="1"/>
</dbReference>
<protein>
    <submittedName>
        <fullName evidence="4">dGTPase</fullName>
    </submittedName>
</protein>
<evidence type="ECO:0000259" key="3">
    <source>
        <dbReference type="PROSITE" id="PS51831"/>
    </source>
</evidence>
<dbReference type="InterPro" id="IPR051094">
    <property type="entry name" value="Diverse_Catalytic_Enzymes"/>
</dbReference>
<evidence type="ECO:0000313" key="4">
    <source>
        <dbReference type="EMBL" id="SDO04479.1"/>
    </source>
</evidence>
<dbReference type="SMART" id="SM00471">
    <property type="entry name" value="HDc"/>
    <property type="match status" value="1"/>
</dbReference>
<dbReference type="Gene3D" id="1.10.3210.10">
    <property type="entry name" value="Hypothetical protein af1432"/>
    <property type="match status" value="1"/>
</dbReference>
<proteinExistence type="predicted"/>
<dbReference type="InterPro" id="IPR003607">
    <property type="entry name" value="HD/PDEase_dom"/>
</dbReference>
<dbReference type="GO" id="GO:0016787">
    <property type="term" value="F:hydrolase activity"/>
    <property type="evidence" value="ECO:0007669"/>
    <property type="project" value="UniProtKB-KW"/>
</dbReference>
<sequence length="340" mass="37434">MSTSFRLTDRAAREQAEQSLAPGAARSTASRGRVRPEPEDPLRTAYERDRDRILHAKAFRRLKHKTQVFLHPDGDHFVTRLTHTLQVTQVARSLAAALGLNETLAEAIALGHDVGHSPFGHIGEDALEPYVPGGWHHAAQGVRIVEVLEDLNLTWEVRDGIRAHSWKIDPPPTTREAECVRYADRIGYLSHDALDAVRAGVLRPGDLPARARAVFGEPGSQMVGAMIDAVVAGSLADGGRVVMEPDALEAMHELRAFMFERVYGSEVAAGQKHVAVGVIRRLVEHYLEHPEQIPASYRDPAAGTMTQVVDHVTGMTDRYALTTHDRLFDADASLRMTPLL</sequence>
<dbReference type="Proteomes" id="UP000199088">
    <property type="component" value="Unassembled WGS sequence"/>
</dbReference>
<dbReference type="RefSeq" id="WP_091241436.1">
    <property type="nucleotide sequence ID" value="NZ_FNIR01000003.1"/>
</dbReference>
<dbReference type="InterPro" id="IPR006674">
    <property type="entry name" value="HD_domain"/>
</dbReference>
<dbReference type="CDD" id="cd00077">
    <property type="entry name" value="HDc"/>
    <property type="match status" value="1"/>
</dbReference>
<feature type="compositionally biased region" description="Basic and acidic residues" evidence="2">
    <location>
        <begin position="7"/>
        <end position="16"/>
    </location>
</feature>
<feature type="compositionally biased region" description="Basic and acidic residues" evidence="2">
    <location>
        <begin position="34"/>
        <end position="43"/>
    </location>
</feature>